<evidence type="ECO:0000256" key="10">
    <source>
        <dbReference type="ARBA" id="ARBA00023268"/>
    </source>
</evidence>
<keyword evidence="5" id="KW-0328">Glycosyltransferase</keyword>
<keyword evidence="7" id="KW-0378">Hydrolase</keyword>
<evidence type="ECO:0000256" key="1">
    <source>
        <dbReference type="ARBA" id="ARBA00007090"/>
    </source>
</evidence>
<dbReference type="FunFam" id="1.10.3810.10:FF:000001">
    <property type="entry name" value="Penicillin-binding protein 1A"/>
    <property type="match status" value="1"/>
</dbReference>
<evidence type="ECO:0000256" key="11">
    <source>
        <dbReference type="ARBA" id="ARBA00023316"/>
    </source>
</evidence>
<evidence type="ECO:0000256" key="6">
    <source>
        <dbReference type="ARBA" id="ARBA00022679"/>
    </source>
</evidence>
<organism evidence="16 17">
    <name type="scientific">Streptomyces paromomycinus</name>
    <name type="common">Streptomyces rimosus subsp. paromomycinus</name>
    <dbReference type="NCBI Taxonomy" id="92743"/>
    <lineage>
        <taxon>Bacteria</taxon>
        <taxon>Bacillati</taxon>
        <taxon>Actinomycetota</taxon>
        <taxon>Actinomycetes</taxon>
        <taxon>Kitasatosporales</taxon>
        <taxon>Streptomycetaceae</taxon>
        <taxon>Streptomyces</taxon>
    </lineage>
</organism>
<dbReference type="InterPro" id="IPR012338">
    <property type="entry name" value="Beta-lactam/transpept-like"/>
</dbReference>
<keyword evidence="6" id="KW-0808">Transferase</keyword>
<dbReference type="InterPro" id="IPR001460">
    <property type="entry name" value="PCN-bd_Tpept"/>
</dbReference>
<evidence type="ECO:0000256" key="9">
    <source>
        <dbReference type="ARBA" id="ARBA00022984"/>
    </source>
</evidence>
<dbReference type="GO" id="GO:0008955">
    <property type="term" value="F:peptidoglycan glycosyltransferase activity"/>
    <property type="evidence" value="ECO:0007669"/>
    <property type="project" value="UniProtKB-EC"/>
</dbReference>
<keyword evidence="9" id="KW-0573">Peptidoglycan synthesis</keyword>
<evidence type="ECO:0000259" key="15">
    <source>
        <dbReference type="Pfam" id="PF00912"/>
    </source>
</evidence>
<accession>A0A401W1E6</accession>
<dbReference type="PANTHER" id="PTHR32282">
    <property type="entry name" value="BINDING PROTEIN TRANSPEPTIDASE, PUTATIVE-RELATED"/>
    <property type="match status" value="1"/>
</dbReference>
<dbReference type="Gene3D" id="3.40.710.10">
    <property type="entry name" value="DD-peptidase/beta-lactamase superfamily"/>
    <property type="match status" value="1"/>
</dbReference>
<evidence type="ECO:0000313" key="17">
    <source>
        <dbReference type="Proteomes" id="UP000286746"/>
    </source>
</evidence>
<evidence type="ECO:0000256" key="12">
    <source>
        <dbReference type="ARBA" id="ARBA00034000"/>
    </source>
</evidence>
<keyword evidence="4" id="KW-0645">Protease</keyword>
<dbReference type="Pfam" id="PF00912">
    <property type="entry name" value="Transgly"/>
    <property type="match status" value="1"/>
</dbReference>
<dbReference type="Pfam" id="PF00905">
    <property type="entry name" value="Transpeptidase"/>
    <property type="match status" value="1"/>
</dbReference>
<dbReference type="GO" id="GO:0008360">
    <property type="term" value="P:regulation of cell shape"/>
    <property type="evidence" value="ECO:0007669"/>
    <property type="project" value="UniProtKB-KW"/>
</dbReference>
<dbReference type="GO" id="GO:0006508">
    <property type="term" value="P:proteolysis"/>
    <property type="evidence" value="ECO:0007669"/>
    <property type="project" value="UniProtKB-KW"/>
</dbReference>
<dbReference type="InterPro" id="IPR023346">
    <property type="entry name" value="Lysozyme-like_dom_sf"/>
</dbReference>
<sequence>MKGSEQPKKRFIDYPRQGRAGRRRWLPSWRQQLGTAAVGAAGLAGLFGTVYVQVDIPDENAASRQEATVYYWADGSQMVSEGAVNRQNVTLAQVPDSVEHAVIAAENASFYSDSGVSLSGIARAAVNMAKGQEAQGGSTITQQFVKNTYLSQDQTLKRKVKEFFIALKLDNRKSKSEILQGYLNTSYFGRNSFGIQAAANAYYGIPAKSLDPSQGAALAALLKGAEQYDPALSDANHERAVERWKWILDREVATGLMSREERARYTTFPEPRKPVTPTSQKGQTGYLVDAAKKYLRSRTDLTDRDLARGGYRIHTTFEKDKVALLAKAVEDERRRSIDPKKRAADAYVECGAASVRPRDGAVVALYGGPDATKHFANNADTAGVPAGSAFKPFVLAAALREGSAEAAEAVPGPGGPSPAVALPSALYEGLVTSAHPPFVSAGKRLGLEKIRDLALDAGLHKSSLAKLEPTFPLGTSTPSAIRLAGAYSLFSSDGNRSEPYSVTKVVHDGKPLPGLEPPEPRRVLDPAAARGVNFALRAFAWKSLPQETVTKLPQGVTAGGTGPADRMRSAWFIGNDGAPGGGLTTAVTVFRTKPGTPRLLPMEGVGGDARLFGNGIPPRIWGAYATAYAAGTAK</sequence>
<dbReference type="SUPFAM" id="SSF56601">
    <property type="entry name" value="beta-lactamase/transpeptidase-like"/>
    <property type="match status" value="1"/>
</dbReference>
<keyword evidence="8" id="KW-0133">Cell shape</keyword>
<feature type="domain" description="Glycosyl transferase family 51" evidence="15">
    <location>
        <begin position="83"/>
        <end position="250"/>
    </location>
</feature>
<gene>
    <name evidence="16" type="ORF">GKJPGBOP_02817</name>
</gene>
<feature type="domain" description="Penicillin-binding protein transpeptidase" evidence="14">
    <location>
        <begin position="355"/>
        <end position="539"/>
    </location>
</feature>
<keyword evidence="11" id="KW-0961">Cell wall biogenesis/degradation</keyword>
<keyword evidence="3" id="KW-0121">Carboxypeptidase</keyword>
<evidence type="ECO:0000256" key="7">
    <source>
        <dbReference type="ARBA" id="ARBA00022801"/>
    </source>
</evidence>
<name>A0A401W1E6_STREY</name>
<dbReference type="InterPro" id="IPR001264">
    <property type="entry name" value="Glyco_trans_51"/>
</dbReference>
<proteinExistence type="inferred from homology"/>
<dbReference type="Gene3D" id="1.10.3810.10">
    <property type="entry name" value="Biosynthetic peptidoglycan transglycosylase-like"/>
    <property type="match status" value="1"/>
</dbReference>
<dbReference type="RefSeq" id="WP_125054341.1">
    <property type="nucleotide sequence ID" value="NZ_BHZD01000001.1"/>
</dbReference>
<dbReference type="SUPFAM" id="SSF53955">
    <property type="entry name" value="Lysozyme-like"/>
    <property type="match status" value="1"/>
</dbReference>
<reference evidence="16 17" key="1">
    <citation type="submission" date="2018-11" db="EMBL/GenBank/DDBJ databases">
        <title>Whole genome sequence of Streptomyces paromomycinus NBRC 15454(T).</title>
        <authorList>
            <person name="Komaki H."/>
            <person name="Tamura T."/>
        </authorList>
    </citation>
    <scope>NUCLEOTIDE SEQUENCE [LARGE SCALE GENOMIC DNA]</scope>
    <source>
        <strain evidence="16 17">NBRC 15454</strain>
    </source>
</reference>
<comment type="similarity">
    <text evidence="2">In the N-terminal section; belongs to the glycosyltransferase 51 family.</text>
</comment>
<evidence type="ECO:0000259" key="14">
    <source>
        <dbReference type="Pfam" id="PF00905"/>
    </source>
</evidence>
<dbReference type="PANTHER" id="PTHR32282:SF34">
    <property type="entry name" value="PENICILLIN-BINDING PROTEIN 1A"/>
    <property type="match status" value="1"/>
</dbReference>
<comment type="catalytic activity">
    <reaction evidence="12">
        <text>Preferential cleavage: (Ac)2-L-Lys-D-Ala-|-D-Ala. Also transpeptidation of peptidyl-alanyl moieties that are N-acyl substituents of D-alanine.</text>
        <dbReference type="EC" id="3.4.16.4"/>
    </reaction>
</comment>
<evidence type="ECO:0000256" key="8">
    <source>
        <dbReference type="ARBA" id="ARBA00022960"/>
    </source>
</evidence>
<dbReference type="GO" id="GO:0009002">
    <property type="term" value="F:serine-type D-Ala-D-Ala carboxypeptidase activity"/>
    <property type="evidence" value="ECO:0007669"/>
    <property type="project" value="UniProtKB-EC"/>
</dbReference>
<comment type="similarity">
    <text evidence="1">In the C-terminal section; belongs to the transpeptidase family.</text>
</comment>
<protein>
    <submittedName>
        <fullName evidence="16">Penicillin-binding protein</fullName>
    </submittedName>
</protein>
<keyword evidence="10" id="KW-0511">Multifunctional enzyme</keyword>
<dbReference type="AlphaFoldDB" id="A0A401W1E6"/>
<comment type="caution">
    <text evidence="16">The sequence shown here is derived from an EMBL/GenBank/DDBJ whole genome shotgun (WGS) entry which is preliminary data.</text>
</comment>
<evidence type="ECO:0000313" key="16">
    <source>
        <dbReference type="EMBL" id="GCD43139.1"/>
    </source>
</evidence>
<evidence type="ECO:0000256" key="3">
    <source>
        <dbReference type="ARBA" id="ARBA00022645"/>
    </source>
</evidence>
<dbReference type="GO" id="GO:0008658">
    <property type="term" value="F:penicillin binding"/>
    <property type="evidence" value="ECO:0007669"/>
    <property type="project" value="InterPro"/>
</dbReference>
<dbReference type="InterPro" id="IPR050396">
    <property type="entry name" value="Glycosyltr_51/Transpeptidase"/>
</dbReference>
<dbReference type="GO" id="GO:0071555">
    <property type="term" value="P:cell wall organization"/>
    <property type="evidence" value="ECO:0007669"/>
    <property type="project" value="UniProtKB-KW"/>
</dbReference>
<dbReference type="Proteomes" id="UP000286746">
    <property type="component" value="Unassembled WGS sequence"/>
</dbReference>
<evidence type="ECO:0000256" key="4">
    <source>
        <dbReference type="ARBA" id="ARBA00022670"/>
    </source>
</evidence>
<dbReference type="EMBL" id="BHZD01000001">
    <property type="protein sequence ID" value="GCD43139.1"/>
    <property type="molecule type" value="Genomic_DNA"/>
</dbReference>
<dbReference type="InterPro" id="IPR036950">
    <property type="entry name" value="PBP_transglycosylase"/>
</dbReference>
<dbReference type="GO" id="GO:0009252">
    <property type="term" value="P:peptidoglycan biosynthetic process"/>
    <property type="evidence" value="ECO:0007669"/>
    <property type="project" value="UniProtKB-KW"/>
</dbReference>
<comment type="catalytic activity">
    <reaction evidence="13">
        <text>[GlcNAc-(1-&gt;4)-Mur2Ac(oyl-L-Ala-gamma-D-Glu-L-Lys-D-Ala-D-Ala)](n)-di-trans,octa-cis-undecaprenyl diphosphate + beta-D-GlcNAc-(1-&gt;4)-Mur2Ac(oyl-L-Ala-gamma-D-Glu-L-Lys-D-Ala-D-Ala)-di-trans,octa-cis-undecaprenyl diphosphate = [GlcNAc-(1-&gt;4)-Mur2Ac(oyl-L-Ala-gamma-D-Glu-L-Lys-D-Ala-D-Ala)](n+1)-di-trans,octa-cis-undecaprenyl diphosphate + di-trans,octa-cis-undecaprenyl diphosphate + H(+)</text>
        <dbReference type="Rhea" id="RHEA:23708"/>
        <dbReference type="Rhea" id="RHEA-COMP:9602"/>
        <dbReference type="Rhea" id="RHEA-COMP:9603"/>
        <dbReference type="ChEBI" id="CHEBI:15378"/>
        <dbReference type="ChEBI" id="CHEBI:58405"/>
        <dbReference type="ChEBI" id="CHEBI:60033"/>
        <dbReference type="ChEBI" id="CHEBI:78435"/>
        <dbReference type="EC" id="2.4.99.28"/>
    </reaction>
</comment>
<dbReference type="GO" id="GO:0030288">
    <property type="term" value="C:outer membrane-bounded periplasmic space"/>
    <property type="evidence" value="ECO:0007669"/>
    <property type="project" value="TreeGrafter"/>
</dbReference>
<evidence type="ECO:0000256" key="5">
    <source>
        <dbReference type="ARBA" id="ARBA00022676"/>
    </source>
</evidence>
<keyword evidence="17" id="KW-1185">Reference proteome</keyword>
<evidence type="ECO:0000256" key="13">
    <source>
        <dbReference type="ARBA" id="ARBA00049902"/>
    </source>
</evidence>
<evidence type="ECO:0000256" key="2">
    <source>
        <dbReference type="ARBA" id="ARBA00007739"/>
    </source>
</evidence>